<proteinExistence type="predicted"/>
<feature type="domain" description="Periplasmic binding protein" evidence="4">
    <location>
        <begin position="84"/>
        <end position="288"/>
    </location>
</feature>
<dbReference type="GO" id="GO:0030288">
    <property type="term" value="C:outer membrane-bounded periplasmic space"/>
    <property type="evidence" value="ECO:0007669"/>
    <property type="project" value="TreeGrafter"/>
</dbReference>
<dbReference type="InterPro" id="IPR028082">
    <property type="entry name" value="Peripla_BP_I"/>
</dbReference>
<organism evidence="5 6">
    <name type="scientific">Streptomyces brasiliensis</name>
    <dbReference type="NCBI Taxonomy" id="1954"/>
    <lineage>
        <taxon>Bacteria</taxon>
        <taxon>Bacillati</taxon>
        <taxon>Actinomycetota</taxon>
        <taxon>Actinomycetes</taxon>
        <taxon>Kitasatosporales</taxon>
        <taxon>Streptomycetaceae</taxon>
        <taxon>Streptomyces</taxon>
    </lineage>
</organism>
<dbReference type="InterPro" id="IPR050555">
    <property type="entry name" value="Bact_Solute-Bind_Prot2"/>
</dbReference>
<sequence length="391" mass="40540">MHIKKRAVAAASAAAAMAMALSACGGLSTSSTGSGGSGDSGASVGSGGPWPTVKVGGVGVQADIPDISKFCGTKPIKVGYADGNNNNTWRKATIALFKAQAAKCSNITQVVVTDAQNNTQKAISDINSMVAQGVNVIVTFGDAGQALLPTVQKATAAGVAVVPIVSGIGGTPGKDYVDFVSENVETYGKNLADWTAKAMHGKGNLVMLGGVAGSAYSQTVYDGVKKAVAEHPGVHLLNADGYVATDWDVSKTQQVVAGLITKYGKIDGIVSDFGGGSVGGIRAFIAANKPLPVWSANDSNEFASLWYQYHKRYPSYQIATESSRNWVVEAALNKGLAAYNGITDTEPSTYNLEIIEDSTNPKMMPKYDKSLPADAILSSGLTTEQIKALYK</sequence>
<reference evidence="5" key="2">
    <citation type="submission" date="2020-09" db="EMBL/GenBank/DDBJ databases">
        <authorList>
            <person name="Sun Q."/>
            <person name="Ohkuma M."/>
        </authorList>
    </citation>
    <scope>NUCLEOTIDE SEQUENCE</scope>
    <source>
        <strain evidence="5">JCM 3086</strain>
    </source>
</reference>
<dbReference type="Gene3D" id="3.40.50.2300">
    <property type="match status" value="2"/>
</dbReference>
<comment type="subcellular location">
    <subcellularLocation>
        <location evidence="1">Cell envelope</location>
    </subcellularLocation>
</comment>
<gene>
    <name evidence="5" type="ORF">GCM10010121_048350</name>
</gene>
<evidence type="ECO:0000256" key="3">
    <source>
        <dbReference type="SAM" id="SignalP"/>
    </source>
</evidence>
<accession>A0A917KV35</accession>
<reference evidence="5" key="1">
    <citation type="journal article" date="2014" name="Int. J. Syst. Evol. Microbiol.">
        <title>Complete genome sequence of Corynebacterium casei LMG S-19264T (=DSM 44701T), isolated from a smear-ripened cheese.</title>
        <authorList>
            <consortium name="US DOE Joint Genome Institute (JGI-PGF)"/>
            <person name="Walter F."/>
            <person name="Albersmeier A."/>
            <person name="Kalinowski J."/>
            <person name="Ruckert C."/>
        </authorList>
    </citation>
    <scope>NUCLEOTIDE SEQUENCE</scope>
    <source>
        <strain evidence="5">JCM 3086</strain>
    </source>
</reference>
<keyword evidence="6" id="KW-1185">Reference proteome</keyword>
<dbReference type="InterPro" id="IPR025997">
    <property type="entry name" value="SBP_2_dom"/>
</dbReference>
<dbReference type="Proteomes" id="UP000657574">
    <property type="component" value="Unassembled WGS sequence"/>
</dbReference>
<dbReference type="PROSITE" id="PS51257">
    <property type="entry name" value="PROKAR_LIPOPROTEIN"/>
    <property type="match status" value="1"/>
</dbReference>
<dbReference type="AlphaFoldDB" id="A0A917KV35"/>
<evidence type="ECO:0000256" key="1">
    <source>
        <dbReference type="ARBA" id="ARBA00004196"/>
    </source>
</evidence>
<dbReference type="RefSeq" id="WP_189313340.1">
    <property type="nucleotide sequence ID" value="NZ_BMQA01000016.1"/>
</dbReference>
<keyword evidence="2 3" id="KW-0732">Signal</keyword>
<dbReference type="PANTHER" id="PTHR30036">
    <property type="entry name" value="D-XYLOSE-BINDING PERIPLASMIC PROTEIN"/>
    <property type="match status" value="1"/>
</dbReference>
<feature type="chain" id="PRO_5039563331" description="Periplasmic binding protein domain-containing protein" evidence="3">
    <location>
        <begin position="26"/>
        <end position="391"/>
    </location>
</feature>
<name>A0A917KV35_9ACTN</name>
<dbReference type="Pfam" id="PF13407">
    <property type="entry name" value="Peripla_BP_4"/>
    <property type="match status" value="1"/>
</dbReference>
<feature type="signal peptide" evidence="3">
    <location>
        <begin position="1"/>
        <end position="25"/>
    </location>
</feature>
<evidence type="ECO:0000259" key="4">
    <source>
        <dbReference type="Pfam" id="PF13407"/>
    </source>
</evidence>
<evidence type="ECO:0000256" key="2">
    <source>
        <dbReference type="ARBA" id="ARBA00022729"/>
    </source>
</evidence>
<dbReference type="EMBL" id="BMQA01000016">
    <property type="protein sequence ID" value="GGJ31372.1"/>
    <property type="molecule type" value="Genomic_DNA"/>
</dbReference>
<dbReference type="PANTHER" id="PTHR30036:SF1">
    <property type="entry name" value="D-XYLOSE-BINDING PERIPLASMIC PROTEIN"/>
    <property type="match status" value="1"/>
</dbReference>
<evidence type="ECO:0000313" key="6">
    <source>
        <dbReference type="Proteomes" id="UP000657574"/>
    </source>
</evidence>
<protein>
    <recommendedName>
        <fullName evidence="4">Periplasmic binding protein domain-containing protein</fullName>
    </recommendedName>
</protein>
<evidence type="ECO:0000313" key="5">
    <source>
        <dbReference type="EMBL" id="GGJ31372.1"/>
    </source>
</evidence>
<dbReference type="GO" id="GO:0030246">
    <property type="term" value="F:carbohydrate binding"/>
    <property type="evidence" value="ECO:0007669"/>
    <property type="project" value="TreeGrafter"/>
</dbReference>
<comment type="caution">
    <text evidence="5">The sequence shown here is derived from an EMBL/GenBank/DDBJ whole genome shotgun (WGS) entry which is preliminary data.</text>
</comment>
<dbReference type="SUPFAM" id="SSF53822">
    <property type="entry name" value="Periplasmic binding protein-like I"/>
    <property type="match status" value="1"/>
</dbReference>